<feature type="domain" description="Beta-galactosidase galactose-binding" evidence="10">
    <location>
        <begin position="552"/>
        <end position="597"/>
    </location>
</feature>
<evidence type="ECO:0000256" key="4">
    <source>
        <dbReference type="ARBA" id="ARBA00023180"/>
    </source>
</evidence>
<dbReference type="Proteomes" id="UP000076408">
    <property type="component" value="Unassembled WGS sequence"/>
</dbReference>
<sequence>MTTNIVCIVLSCLVMLVAVPRSVDTRLFTIDYDNNTFVMDGVPFQYVAGSFHYFRALPESWASILRSMRAAGLNAITTYVEWSLHNPKEGVYNWQGMADIEHFIELADNEGLYVILRPGPYICAERDMGGFPSWLLHKYPDILLRTNDIRYLREVRTWYAQLLSRLQRFLVGQGGPIILVQVENEYGSFYACDHKYLSWLRDETERYVMGNAVLFTNNGPGLEGCGAIEHVLSSLDFGPGTEDEINGFWNTLRKTQPKGPLVNAEYYPGWLTHWQEAHMARTDTKAVVDSLDFMLRNKVNVNVYMFYGGTNYGFTAGANSQGAGRYVADITSYDYDAPLDESGDPTPKYFALRDTILKYFPKPDLPVPVAARKIQPPPLTMTRLGSLLEPDLLNRLSTQTVTNSLPMSFESLNQISGLVLYEALIPDDIKTDPRKLIVEGVHDRGYVFVGDRFVGVLSRENQINTLPLALDAGQTLRIAIENQGRINFGIANDSKGIVGRVYVNTRQLFNWTMHSLPLSDFKPIVHAVRCHRKLRRHYGNNGVGVVATPMSVYYSIFDIEDELADTYLDPTGWGKGVVFINGFNVGRYWPTVGPQRKFDIDFQNDTFTKDGQPFQFISGSFHYFRALPESWRHILRSMRAAGLNTVMTYIEWSLHEPMPGQYQWEGMANLDEFIEIAKSEDLFVILRPGPYICAERDMGGFPHWLLTKYPSIKLRTYDTDYLREVQNWYTQLMPRIVPHLYGNGGPVIMVSIENEYGSFHACDGQYMQFLKNLTVHFVQDKAVLFTNDGPELLKCGSIPGILPTLDFGITTNPNVFWQQLRKYLPKGPLVNAEYYPGWLTHWMEPTARVDAGMVVSTLKLMLNQKANVNFYMFFGGTNFGFTAGANDVGPGKYSADITSYDYDAPLDEAGDPTPKYFEIRKVLLEYFGDPGVPAPQKLPKMTLDTVWLERRGSMLSKHGRTMLASRMVAAVQPVSFEALNQHSGFLLYETTLPAGLNRDPYTLKVEHLHDRAYVHVDGKFYGILSRETNVDTIPLSVGLGTKLQLLVESQGRINYNIPNDFKGILGSVTADAKPLHNWTITSFPLDSYRYLENFLSQQPAEKDDLVGAGAQIYYGTFSINTDTIYDTYLYPNVWGKGLVFVNGFNLGRYWPLAGPQITLYVPRHILRKGSNHIVMIEYQQHVQHPYVQFVDKPIFT</sequence>
<dbReference type="Pfam" id="PF21317">
    <property type="entry name" value="BetaGal_ABD_1"/>
    <property type="match status" value="2"/>
</dbReference>
<dbReference type="Pfam" id="PF21467">
    <property type="entry name" value="BetaGal_gal-bd"/>
    <property type="match status" value="2"/>
</dbReference>
<dbReference type="VEuPathDB" id="VectorBase:ASTEI05542"/>
<keyword evidence="12" id="KW-1185">Reference proteome</keyword>
<feature type="domain" description="Beta-galactosidase galactose-binding" evidence="10">
    <location>
        <begin position="1113"/>
        <end position="1171"/>
    </location>
</feature>
<reference evidence="11" key="2">
    <citation type="submission" date="2020-05" db="UniProtKB">
        <authorList>
            <consortium name="EnsemblMetazoa"/>
        </authorList>
    </citation>
    <scope>IDENTIFICATION</scope>
    <source>
        <strain evidence="11">Indian</strain>
    </source>
</reference>
<evidence type="ECO:0000256" key="7">
    <source>
        <dbReference type="RuleBase" id="RU003679"/>
    </source>
</evidence>
<dbReference type="InterPro" id="IPR001944">
    <property type="entry name" value="Glycoside_Hdrlase_35"/>
</dbReference>
<dbReference type="GO" id="GO:0004565">
    <property type="term" value="F:beta-galactosidase activity"/>
    <property type="evidence" value="ECO:0007669"/>
    <property type="project" value="UniProtKB-EC"/>
</dbReference>
<dbReference type="PANTHER" id="PTHR23421">
    <property type="entry name" value="BETA-GALACTOSIDASE RELATED"/>
    <property type="match status" value="1"/>
</dbReference>
<dbReference type="PROSITE" id="PS01182">
    <property type="entry name" value="GLYCOSYL_HYDROL_F35"/>
    <property type="match status" value="1"/>
</dbReference>
<keyword evidence="2" id="KW-0732">Signal</keyword>
<dbReference type="Pfam" id="PF01301">
    <property type="entry name" value="Glyco_hydro_35"/>
    <property type="match status" value="2"/>
</dbReference>
<dbReference type="Gene3D" id="2.60.120.260">
    <property type="entry name" value="Galactose-binding domain-like"/>
    <property type="match status" value="4"/>
</dbReference>
<dbReference type="InterPro" id="IPR008979">
    <property type="entry name" value="Galactose-bd-like_sf"/>
</dbReference>
<dbReference type="InterPro" id="IPR048912">
    <property type="entry name" value="BetaGal1-like_ABD1"/>
</dbReference>
<reference evidence="12" key="1">
    <citation type="journal article" date="2014" name="Genome Biol.">
        <title>Genome analysis of a major urban malaria vector mosquito, Anopheles stephensi.</title>
        <authorList>
            <person name="Jiang X."/>
            <person name="Peery A."/>
            <person name="Hall A.B."/>
            <person name="Sharma A."/>
            <person name="Chen X.G."/>
            <person name="Waterhouse R.M."/>
            <person name="Komissarov A."/>
            <person name="Riehle M.M."/>
            <person name="Shouche Y."/>
            <person name="Sharakhova M.V."/>
            <person name="Lawson D."/>
            <person name="Pakpour N."/>
            <person name="Arensburger P."/>
            <person name="Davidson V.L."/>
            <person name="Eiglmeier K."/>
            <person name="Emrich S."/>
            <person name="George P."/>
            <person name="Kennedy R.C."/>
            <person name="Mane S.P."/>
            <person name="Maslen G."/>
            <person name="Oringanje C."/>
            <person name="Qi Y."/>
            <person name="Settlage R."/>
            <person name="Tojo M."/>
            <person name="Tubio J.M."/>
            <person name="Unger M.F."/>
            <person name="Wang B."/>
            <person name="Vernick K.D."/>
            <person name="Ribeiro J.M."/>
            <person name="James A.A."/>
            <person name="Michel K."/>
            <person name="Riehle M.A."/>
            <person name="Luckhart S."/>
            <person name="Sharakhov I.V."/>
            <person name="Tu Z."/>
        </authorList>
    </citation>
    <scope>NUCLEOTIDE SEQUENCE [LARGE SCALE GENOMIC DNA]</scope>
    <source>
        <strain evidence="12">Indian</strain>
    </source>
</reference>
<dbReference type="InterPro" id="IPR031330">
    <property type="entry name" value="Gly_Hdrlase_35_cat"/>
</dbReference>
<name>A0A182YAQ6_ANOST</name>
<accession>A0A182YAQ6</accession>
<evidence type="ECO:0000259" key="9">
    <source>
        <dbReference type="Pfam" id="PF21317"/>
    </source>
</evidence>
<dbReference type="OMA" id="YWRVKDS"/>
<feature type="domain" description="Glycoside hydrolase 35 catalytic" evidence="8">
    <location>
        <begin position="607"/>
        <end position="923"/>
    </location>
</feature>
<dbReference type="VEuPathDB" id="VectorBase:ASTEI20_033739"/>
<dbReference type="FunFam" id="3.20.20.80:FF:000017">
    <property type="entry name" value="Beta-galactosidase"/>
    <property type="match status" value="2"/>
</dbReference>
<comment type="catalytic activity">
    <reaction evidence="6">
        <text>Hydrolysis of terminal non-reducing beta-D-galactose residues in beta-D-galactosides.</text>
        <dbReference type="EC" id="3.2.1.23"/>
    </reaction>
</comment>
<dbReference type="GO" id="GO:0005975">
    <property type="term" value="P:carbohydrate metabolic process"/>
    <property type="evidence" value="ECO:0007669"/>
    <property type="project" value="InterPro"/>
</dbReference>
<keyword evidence="5 6" id="KW-0326">Glycosidase</keyword>
<organism evidence="11 12">
    <name type="scientific">Anopheles stephensi</name>
    <name type="common">Indo-Pakistan malaria mosquito</name>
    <dbReference type="NCBI Taxonomy" id="30069"/>
    <lineage>
        <taxon>Eukaryota</taxon>
        <taxon>Metazoa</taxon>
        <taxon>Ecdysozoa</taxon>
        <taxon>Arthropoda</taxon>
        <taxon>Hexapoda</taxon>
        <taxon>Insecta</taxon>
        <taxon>Pterygota</taxon>
        <taxon>Neoptera</taxon>
        <taxon>Endopterygota</taxon>
        <taxon>Diptera</taxon>
        <taxon>Nematocera</taxon>
        <taxon>Culicoidea</taxon>
        <taxon>Culicidae</taxon>
        <taxon>Anophelinae</taxon>
        <taxon>Anopheles</taxon>
    </lineage>
</organism>
<feature type="domain" description="Beta-galactosidase 1-like first all-beta" evidence="9">
    <location>
        <begin position="406"/>
        <end position="516"/>
    </location>
</feature>
<evidence type="ECO:0000313" key="11">
    <source>
        <dbReference type="EnsemblMetazoa" id="ASTEI05542-PA"/>
    </source>
</evidence>
<dbReference type="InterPro" id="IPR017853">
    <property type="entry name" value="GH"/>
</dbReference>
<evidence type="ECO:0000256" key="1">
    <source>
        <dbReference type="ARBA" id="ARBA00009809"/>
    </source>
</evidence>
<dbReference type="FunFam" id="2.60.120.260:FF:000148">
    <property type="entry name" value="Beta-galactosidase, putative"/>
    <property type="match status" value="1"/>
</dbReference>
<evidence type="ECO:0000256" key="3">
    <source>
        <dbReference type="ARBA" id="ARBA00022801"/>
    </source>
</evidence>
<proteinExistence type="inferred from homology"/>
<dbReference type="EC" id="3.2.1.23" evidence="6"/>
<dbReference type="PRINTS" id="PR00742">
    <property type="entry name" value="GLHYDRLASE35"/>
</dbReference>
<dbReference type="InterPro" id="IPR048913">
    <property type="entry name" value="BetaGal_gal-bd"/>
</dbReference>
<dbReference type="Gene3D" id="3.20.20.80">
    <property type="entry name" value="Glycosidases"/>
    <property type="match status" value="2"/>
</dbReference>
<dbReference type="EnsemblMetazoa" id="ASTEI05542-RA">
    <property type="protein sequence ID" value="ASTEI05542-PA"/>
    <property type="gene ID" value="ASTEI05542"/>
</dbReference>
<dbReference type="AlphaFoldDB" id="A0A182YAQ6"/>
<keyword evidence="3 6" id="KW-0378">Hydrolase</keyword>
<comment type="similarity">
    <text evidence="1 7">Belongs to the glycosyl hydrolase 35 family.</text>
</comment>
<evidence type="ECO:0000256" key="6">
    <source>
        <dbReference type="RuleBase" id="RU000675"/>
    </source>
</evidence>
<evidence type="ECO:0000313" key="12">
    <source>
        <dbReference type="Proteomes" id="UP000076408"/>
    </source>
</evidence>
<evidence type="ECO:0000259" key="8">
    <source>
        <dbReference type="Pfam" id="PF01301"/>
    </source>
</evidence>
<dbReference type="STRING" id="30069.A0A182YAQ6"/>
<feature type="domain" description="Beta-galactosidase 1-like first all-beta" evidence="9">
    <location>
        <begin position="973"/>
        <end position="1082"/>
    </location>
</feature>
<keyword evidence="4" id="KW-0325">Glycoprotein</keyword>
<evidence type="ECO:0000256" key="2">
    <source>
        <dbReference type="ARBA" id="ARBA00022729"/>
    </source>
</evidence>
<dbReference type="SUPFAM" id="SSF49785">
    <property type="entry name" value="Galactose-binding domain-like"/>
    <property type="match status" value="2"/>
</dbReference>
<evidence type="ECO:0000259" key="10">
    <source>
        <dbReference type="Pfam" id="PF21467"/>
    </source>
</evidence>
<dbReference type="InterPro" id="IPR019801">
    <property type="entry name" value="Glyco_hydro_35_CS"/>
</dbReference>
<feature type="domain" description="Glycoside hydrolase 35 catalytic" evidence="8">
    <location>
        <begin position="36"/>
        <end position="356"/>
    </location>
</feature>
<dbReference type="VEuPathDB" id="VectorBase:ASTE000165"/>
<dbReference type="SUPFAM" id="SSF51445">
    <property type="entry name" value="(Trans)glycosidases"/>
    <property type="match status" value="2"/>
</dbReference>
<protein>
    <recommendedName>
        <fullName evidence="6">Beta-galactosidase</fullName>
        <ecNumber evidence="6">3.2.1.23</ecNumber>
    </recommendedName>
</protein>
<evidence type="ECO:0000256" key="5">
    <source>
        <dbReference type="ARBA" id="ARBA00023295"/>
    </source>
</evidence>